<accession>A0A081NBK6</accession>
<organism evidence="1 2">
    <name type="scientific">Endozoicomonas montiporae</name>
    <dbReference type="NCBI Taxonomy" id="1027273"/>
    <lineage>
        <taxon>Bacteria</taxon>
        <taxon>Pseudomonadati</taxon>
        <taxon>Pseudomonadota</taxon>
        <taxon>Gammaproteobacteria</taxon>
        <taxon>Oceanospirillales</taxon>
        <taxon>Endozoicomonadaceae</taxon>
        <taxon>Endozoicomonas</taxon>
    </lineage>
</organism>
<evidence type="ECO:0000313" key="1">
    <source>
        <dbReference type="EMBL" id="KEQ15829.1"/>
    </source>
</evidence>
<comment type="caution">
    <text evidence="1">The sequence shown here is derived from an EMBL/GenBank/DDBJ whole genome shotgun (WGS) entry which is preliminary data.</text>
</comment>
<dbReference type="AlphaFoldDB" id="A0A081NBK6"/>
<name>A0A081NBK6_9GAMM</name>
<sequence>MATTNIWQQFKALIPQGARTVVMITGNNGNGTSTAVLRDGTAVVVKGESVGAGKKAFVQDGEIKGAAPELGHYEAEV</sequence>
<evidence type="ECO:0000313" key="2">
    <source>
        <dbReference type="Proteomes" id="UP000028006"/>
    </source>
</evidence>
<keyword evidence="2" id="KW-1185">Reference proteome</keyword>
<dbReference type="EMBL" id="JOKG01000001">
    <property type="protein sequence ID" value="KEQ15829.1"/>
    <property type="molecule type" value="Genomic_DNA"/>
</dbReference>
<protein>
    <submittedName>
        <fullName evidence="1">Uncharacterized protein</fullName>
    </submittedName>
</protein>
<dbReference type="eggNOG" id="ENOG503141D">
    <property type="taxonomic scope" value="Bacteria"/>
</dbReference>
<dbReference type="Proteomes" id="UP000028006">
    <property type="component" value="Unassembled WGS sequence"/>
</dbReference>
<proteinExistence type="predicted"/>
<reference evidence="1 2" key="1">
    <citation type="submission" date="2014-06" db="EMBL/GenBank/DDBJ databases">
        <title>Whole Genome Sequences of Three Symbiotic Endozoicomonas Bacteria.</title>
        <authorList>
            <person name="Neave M.J."/>
            <person name="Apprill A."/>
            <person name="Voolstra C.R."/>
        </authorList>
    </citation>
    <scope>NUCLEOTIDE SEQUENCE [LARGE SCALE GENOMIC DNA]</scope>
    <source>
        <strain evidence="1 2">LMG 24815</strain>
    </source>
</reference>
<gene>
    <name evidence="1" type="ORF">GZ77_04730</name>
</gene>
<dbReference type="RefSeq" id="WP_034873097.1">
    <property type="nucleotide sequence ID" value="NZ_JOKG01000001.1"/>
</dbReference>